<feature type="transmembrane region" description="Helical" evidence="11">
    <location>
        <begin position="19"/>
        <end position="38"/>
    </location>
</feature>
<gene>
    <name evidence="13" type="ORF">DT99_02705</name>
</gene>
<evidence type="ECO:0000256" key="7">
    <source>
        <dbReference type="ARBA" id="ARBA00022927"/>
    </source>
</evidence>
<evidence type="ECO:0000313" key="13">
    <source>
        <dbReference type="EMBL" id="KEA61039.1"/>
    </source>
</evidence>
<accession>A0A071MJH7</accession>
<dbReference type="NCBIfam" id="TIGR01352">
    <property type="entry name" value="tonB_Cterm"/>
    <property type="match status" value="1"/>
</dbReference>
<comment type="similarity">
    <text evidence="2">Belongs to the TonB family.</text>
</comment>
<evidence type="ECO:0000256" key="9">
    <source>
        <dbReference type="ARBA" id="ARBA00023136"/>
    </source>
</evidence>
<evidence type="ECO:0000256" key="4">
    <source>
        <dbReference type="ARBA" id="ARBA00022475"/>
    </source>
</evidence>
<dbReference type="AlphaFoldDB" id="A0A071MJH7"/>
<dbReference type="SUPFAM" id="SSF74653">
    <property type="entry name" value="TolA/TonB C-terminal domain"/>
    <property type="match status" value="1"/>
</dbReference>
<dbReference type="Pfam" id="PF03544">
    <property type="entry name" value="TonB_C"/>
    <property type="match status" value="1"/>
</dbReference>
<evidence type="ECO:0000256" key="10">
    <source>
        <dbReference type="SAM" id="MobiDB-lite"/>
    </source>
</evidence>
<sequence length="248" mass="25544">MNGARGALHDRVDPGGVRIALAIAATCVLHVGVLILLAREPAVRGVTVQRRVMVATLIAPAPAVPTAAAAAANSRAASHATHRTVSAPRSPVSSKLPTIQPAAPDRTRPPARDAAAPSPPVPSATASERSVTPHDDAHPDTRQARPESQTSPAPATPRFVAHPDCALATPGYPPQSLRTGEHGTVLVELVTDAAGRVVAARVVTGSGFPRLDAAARDAVLESRCAAQVENGTPLPMRARVPITFTLDE</sequence>
<comment type="subcellular location">
    <subcellularLocation>
        <location evidence="1">Cell inner membrane</location>
        <topology evidence="1">Single-pass membrane protein</topology>
        <orientation evidence="1">Periplasmic side</orientation>
    </subcellularLocation>
</comment>
<name>A0A071MJH7_9BURK</name>
<dbReference type="GO" id="GO:0031992">
    <property type="term" value="F:energy transducer activity"/>
    <property type="evidence" value="ECO:0007669"/>
    <property type="project" value="TreeGrafter"/>
</dbReference>
<evidence type="ECO:0000256" key="5">
    <source>
        <dbReference type="ARBA" id="ARBA00022519"/>
    </source>
</evidence>
<keyword evidence="4" id="KW-1003">Cell membrane</keyword>
<evidence type="ECO:0000256" key="6">
    <source>
        <dbReference type="ARBA" id="ARBA00022692"/>
    </source>
</evidence>
<evidence type="ECO:0000256" key="11">
    <source>
        <dbReference type="SAM" id="Phobius"/>
    </source>
</evidence>
<feature type="compositionally biased region" description="Basic and acidic residues" evidence="10">
    <location>
        <begin position="131"/>
        <end position="145"/>
    </location>
</feature>
<dbReference type="InterPro" id="IPR037682">
    <property type="entry name" value="TonB_C"/>
</dbReference>
<evidence type="ECO:0000256" key="1">
    <source>
        <dbReference type="ARBA" id="ARBA00004383"/>
    </source>
</evidence>
<dbReference type="PANTHER" id="PTHR33446:SF2">
    <property type="entry name" value="PROTEIN TONB"/>
    <property type="match status" value="1"/>
</dbReference>
<dbReference type="Gene3D" id="3.30.1150.10">
    <property type="match status" value="1"/>
</dbReference>
<organism evidence="13">
    <name type="scientific">Burkholderia cenocepacia</name>
    <dbReference type="NCBI Taxonomy" id="95486"/>
    <lineage>
        <taxon>Bacteria</taxon>
        <taxon>Pseudomonadati</taxon>
        <taxon>Pseudomonadota</taxon>
        <taxon>Betaproteobacteria</taxon>
        <taxon>Burkholderiales</taxon>
        <taxon>Burkholderiaceae</taxon>
        <taxon>Burkholderia</taxon>
        <taxon>Burkholderia cepacia complex</taxon>
    </lineage>
</organism>
<keyword evidence="8 11" id="KW-1133">Transmembrane helix</keyword>
<keyword evidence="3" id="KW-0813">Transport</keyword>
<dbReference type="InterPro" id="IPR006260">
    <property type="entry name" value="TonB/TolA_C"/>
</dbReference>
<proteinExistence type="inferred from homology"/>
<evidence type="ECO:0000256" key="2">
    <source>
        <dbReference type="ARBA" id="ARBA00006555"/>
    </source>
</evidence>
<dbReference type="EMBL" id="JJOA01000002">
    <property type="protein sequence ID" value="KEA61039.1"/>
    <property type="molecule type" value="Genomic_DNA"/>
</dbReference>
<keyword evidence="6 11" id="KW-0812">Transmembrane</keyword>
<reference evidence="13" key="1">
    <citation type="submission" date="2014-04" db="EMBL/GenBank/DDBJ databases">
        <title>In planta biocontrol of soil-borne Fusarium wilt of banana through a plant endophytic bacterium, Burkholderia cenocepacia 869T2.</title>
        <authorList>
            <person name="Ho Y.-N."/>
            <person name="Chiang H.-M."/>
            <person name="Chao C.-P."/>
            <person name="Su C.-C."/>
            <person name="Hsu H.-F."/>
            <person name="Guo C.-T."/>
            <person name="Hsieh J.-L."/>
            <person name="Huang C.-C."/>
        </authorList>
    </citation>
    <scope>NUCLEOTIDE SEQUENCE [LARGE SCALE GENOMIC DNA]</scope>
    <source>
        <strain evidence="13">869T2</strain>
    </source>
</reference>
<dbReference type="PROSITE" id="PS52015">
    <property type="entry name" value="TONB_CTD"/>
    <property type="match status" value="1"/>
</dbReference>
<evidence type="ECO:0000256" key="8">
    <source>
        <dbReference type="ARBA" id="ARBA00022989"/>
    </source>
</evidence>
<keyword evidence="7" id="KW-0653">Protein transport</keyword>
<dbReference type="GO" id="GO:0098797">
    <property type="term" value="C:plasma membrane protein complex"/>
    <property type="evidence" value="ECO:0007669"/>
    <property type="project" value="TreeGrafter"/>
</dbReference>
<dbReference type="GO" id="GO:0055085">
    <property type="term" value="P:transmembrane transport"/>
    <property type="evidence" value="ECO:0007669"/>
    <property type="project" value="InterPro"/>
</dbReference>
<keyword evidence="5" id="KW-0997">Cell inner membrane</keyword>
<feature type="domain" description="TonB C-terminal" evidence="12">
    <location>
        <begin position="157"/>
        <end position="248"/>
    </location>
</feature>
<keyword evidence="9 11" id="KW-0472">Membrane</keyword>
<protein>
    <recommendedName>
        <fullName evidence="12">TonB C-terminal domain-containing protein</fullName>
    </recommendedName>
</protein>
<comment type="caution">
    <text evidence="13">The sequence shown here is derived from an EMBL/GenBank/DDBJ whole genome shotgun (WGS) entry which is preliminary data.</text>
</comment>
<feature type="region of interest" description="Disordered" evidence="10">
    <location>
        <begin position="74"/>
        <end position="159"/>
    </location>
</feature>
<dbReference type="InterPro" id="IPR051045">
    <property type="entry name" value="TonB-dependent_transducer"/>
</dbReference>
<evidence type="ECO:0000259" key="12">
    <source>
        <dbReference type="PROSITE" id="PS52015"/>
    </source>
</evidence>
<dbReference type="GO" id="GO:0015031">
    <property type="term" value="P:protein transport"/>
    <property type="evidence" value="ECO:0007669"/>
    <property type="project" value="UniProtKB-KW"/>
</dbReference>
<dbReference type="PANTHER" id="PTHR33446">
    <property type="entry name" value="PROTEIN TONB-RELATED"/>
    <property type="match status" value="1"/>
</dbReference>
<evidence type="ECO:0000256" key="3">
    <source>
        <dbReference type="ARBA" id="ARBA00022448"/>
    </source>
</evidence>